<proteinExistence type="predicted"/>
<reference evidence="1 2" key="2">
    <citation type="submission" date="2018-11" db="EMBL/GenBank/DDBJ databases">
        <authorList>
            <consortium name="Pathogen Informatics"/>
        </authorList>
    </citation>
    <scope>NUCLEOTIDE SEQUENCE [LARGE SCALE GENOMIC DNA]</scope>
    <source>
        <strain evidence="1 2">Costa Rica</strain>
    </source>
</reference>
<organism evidence="3">
    <name type="scientific">Angiostrongylus costaricensis</name>
    <name type="common">Nematode worm</name>
    <dbReference type="NCBI Taxonomy" id="334426"/>
    <lineage>
        <taxon>Eukaryota</taxon>
        <taxon>Metazoa</taxon>
        <taxon>Ecdysozoa</taxon>
        <taxon>Nematoda</taxon>
        <taxon>Chromadorea</taxon>
        <taxon>Rhabditida</taxon>
        <taxon>Rhabditina</taxon>
        <taxon>Rhabditomorpha</taxon>
        <taxon>Strongyloidea</taxon>
        <taxon>Metastrongylidae</taxon>
        <taxon>Angiostrongylus</taxon>
    </lineage>
</organism>
<dbReference type="Proteomes" id="UP000267027">
    <property type="component" value="Unassembled WGS sequence"/>
</dbReference>
<reference evidence="3" key="1">
    <citation type="submission" date="2016-04" db="UniProtKB">
        <authorList>
            <consortium name="WormBaseParasite"/>
        </authorList>
    </citation>
    <scope>IDENTIFICATION</scope>
</reference>
<dbReference type="AlphaFoldDB" id="A0A0R3PRM4"/>
<dbReference type="WBParaSite" id="ACOC_0000817201-mRNA-1">
    <property type="protein sequence ID" value="ACOC_0000817201-mRNA-1"/>
    <property type="gene ID" value="ACOC_0000817201"/>
</dbReference>
<gene>
    <name evidence="1" type="ORF">ACOC_LOCUS8173</name>
</gene>
<evidence type="ECO:0000313" key="3">
    <source>
        <dbReference type="WBParaSite" id="ACOC_0000817201-mRNA-1"/>
    </source>
</evidence>
<evidence type="ECO:0000313" key="2">
    <source>
        <dbReference type="Proteomes" id="UP000267027"/>
    </source>
</evidence>
<protein>
    <submittedName>
        <fullName evidence="3">Craniofacial development protein 2-like</fullName>
    </submittedName>
</protein>
<accession>A0A0R3PRM4</accession>
<sequence>MAPGDGLPVSAELISHKLSALARRLHACVYGCVLAYADCILRVNSVKSLQSSDRKDEYGEAAEIPEPIEAAWISKNYGDDLYLQCTYTCIRILDRRLDHASKKDKVRRHRPGRDEERPAFNAVYDTGKKLFLGACDSRGVGSVGVLVNTSLSMNIDSFEQLTTRIGRSRLKRRGLIPALKIFVAYHTFFKVIIGDFNAKIGPERLTNVTLGPTDWNGSNRVLSMVDGFEHGAACKRHPMIHKEFTARYTAGLHPDEYTFKENIYELVI</sequence>
<evidence type="ECO:0000313" key="1">
    <source>
        <dbReference type="EMBL" id="VDM59758.1"/>
    </source>
</evidence>
<name>A0A0R3PRM4_ANGCS</name>
<dbReference type="EMBL" id="UYYA01004125">
    <property type="protein sequence ID" value="VDM59758.1"/>
    <property type="molecule type" value="Genomic_DNA"/>
</dbReference>
<keyword evidence="2" id="KW-1185">Reference proteome</keyword>